<dbReference type="Proteomes" id="UP001273166">
    <property type="component" value="Unassembled WGS sequence"/>
</dbReference>
<dbReference type="EMBL" id="JAUDZG010000003">
    <property type="protein sequence ID" value="KAK3307515.1"/>
    <property type="molecule type" value="Genomic_DNA"/>
</dbReference>
<dbReference type="GeneID" id="87886707"/>
<proteinExistence type="predicted"/>
<dbReference type="PANTHER" id="PTHR40640">
    <property type="entry name" value="ANCHORED GLYCOPROTEIN, PUTATIVE (AFU_ORTHOLOGUE AFUA_8G04860)-RELATED"/>
    <property type="match status" value="1"/>
</dbReference>
<protein>
    <submittedName>
        <fullName evidence="3">Uncharacterized protein</fullName>
    </submittedName>
</protein>
<gene>
    <name evidence="3" type="ORF">B0T15DRAFT_510781</name>
</gene>
<reference evidence="3" key="2">
    <citation type="submission" date="2023-06" db="EMBL/GenBank/DDBJ databases">
        <authorList>
            <consortium name="Lawrence Berkeley National Laboratory"/>
            <person name="Mondo S.J."/>
            <person name="Hensen N."/>
            <person name="Bonometti L."/>
            <person name="Westerberg I."/>
            <person name="Brannstrom I.O."/>
            <person name="Guillou S."/>
            <person name="Cros-Aarteil S."/>
            <person name="Calhoun S."/>
            <person name="Haridas S."/>
            <person name="Kuo A."/>
            <person name="Pangilinan J."/>
            <person name="Riley R."/>
            <person name="Labutti K."/>
            <person name="Andreopoulos B."/>
            <person name="Lipzen A."/>
            <person name="Chen C."/>
            <person name="Yanf M."/>
            <person name="Daum C."/>
            <person name="Ng V."/>
            <person name="Clum A."/>
            <person name="Steindorff A."/>
            <person name="Ohm R."/>
            <person name="Martin F."/>
            <person name="Silar P."/>
            <person name="Natvig D."/>
            <person name="Lalanne C."/>
            <person name="Gautier V."/>
            <person name="Ament-Velasquez S.L."/>
            <person name="Kruys A."/>
            <person name="Hutchinson M.I."/>
            <person name="Powell A.J."/>
            <person name="Barry K."/>
            <person name="Miller A.N."/>
            <person name="Grigoriev I.V."/>
            <person name="Debuchy R."/>
            <person name="Gladieux P."/>
            <person name="Thoren M.H."/>
            <person name="Johannesson H."/>
        </authorList>
    </citation>
    <scope>NUCLEOTIDE SEQUENCE</scope>
    <source>
        <strain evidence="3">CBS 333.67</strain>
    </source>
</reference>
<sequence>MKHAASMLLAAGLAAAQTTTVSILLPMADAMPQQMAGSVISAGPTATQYFVNCPSDTPSYECGLGPGLTVVYGPSTLGYTMAYTAEENQVYSVEANCKLDPSKDVASCVGEMVSAKATSHVSDVLTGYKSMIVPVAITAGADKLAGGAGTTTTVDSTATVTATGTDTTLSTATNTATVTNSQGTETTSATTSSSTGGVPRITQNAVVLGAAAFVGGAMLM</sequence>
<organism evidence="3 4">
    <name type="scientific">Chaetomium strumarium</name>
    <dbReference type="NCBI Taxonomy" id="1170767"/>
    <lineage>
        <taxon>Eukaryota</taxon>
        <taxon>Fungi</taxon>
        <taxon>Dikarya</taxon>
        <taxon>Ascomycota</taxon>
        <taxon>Pezizomycotina</taxon>
        <taxon>Sordariomycetes</taxon>
        <taxon>Sordariomycetidae</taxon>
        <taxon>Sordariales</taxon>
        <taxon>Chaetomiaceae</taxon>
        <taxon>Chaetomium</taxon>
    </lineage>
</organism>
<evidence type="ECO:0000313" key="3">
    <source>
        <dbReference type="EMBL" id="KAK3307515.1"/>
    </source>
</evidence>
<evidence type="ECO:0000256" key="2">
    <source>
        <dbReference type="SAM" id="SignalP"/>
    </source>
</evidence>
<feature type="chain" id="PRO_5042518147" evidence="2">
    <location>
        <begin position="17"/>
        <end position="220"/>
    </location>
</feature>
<dbReference type="RefSeq" id="XP_062723295.1">
    <property type="nucleotide sequence ID" value="XM_062867878.1"/>
</dbReference>
<keyword evidence="4" id="KW-1185">Reference proteome</keyword>
<dbReference type="PANTHER" id="PTHR40640:SF1">
    <property type="entry name" value="ANCHORED GLYCOPROTEIN, PUTATIVE (AFU_ORTHOLOGUE AFUA_8G04860)-RELATED"/>
    <property type="match status" value="1"/>
</dbReference>
<evidence type="ECO:0000313" key="4">
    <source>
        <dbReference type="Proteomes" id="UP001273166"/>
    </source>
</evidence>
<name>A0AAJ0GX78_9PEZI</name>
<keyword evidence="2" id="KW-0732">Signal</keyword>
<feature type="region of interest" description="Disordered" evidence="1">
    <location>
        <begin position="173"/>
        <end position="196"/>
    </location>
</feature>
<comment type="caution">
    <text evidence="3">The sequence shown here is derived from an EMBL/GenBank/DDBJ whole genome shotgun (WGS) entry which is preliminary data.</text>
</comment>
<accession>A0AAJ0GX78</accession>
<feature type="signal peptide" evidence="2">
    <location>
        <begin position="1"/>
        <end position="16"/>
    </location>
</feature>
<reference evidence="3" key="1">
    <citation type="journal article" date="2023" name="Mol. Phylogenet. Evol.">
        <title>Genome-scale phylogeny and comparative genomics of the fungal order Sordariales.</title>
        <authorList>
            <person name="Hensen N."/>
            <person name="Bonometti L."/>
            <person name="Westerberg I."/>
            <person name="Brannstrom I.O."/>
            <person name="Guillou S."/>
            <person name="Cros-Aarteil S."/>
            <person name="Calhoun S."/>
            <person name="Haridas S."/>
            <person name="Kuo A."/>
            <person name="Mondo S."/>
            <person name="Pangilinan J."/>
            <person name="Riley R."/>
            <person name="LaButti K."/>
            <person name="Andreopoulos B."/>
            <person name="Lipzen A."/>
            <person name="Chen C."/>
            <person name="Yan M."/>
            <person name="Daum C."/>
            <person name="Ng V."/>
            <person name="Clum A."/>
            <person name="Steindorff A."/>
            <person name="Ohm R.A."/>
            <person name="Martin F."/>
            <person name="Silar P."/>
            <person name="Natvig D.O."/>
            <person name="Lalanne C."/>
            <person name="Gautier V."/>
            <person name="Ament-Velasquez S.L."/>
            <person name="Kruys A."/>
            <person name="Hutchinson M.I."/>
            <person name="Powell A.J."/>
            <person name="Barry K."/>
            <person name="Miller A.N."/>
            <person name="Grigoriev I.V."/>
            <person name="Debuchy R."/>
            <person name="Gladieux P."/>
            <person name="Hiltunen Thoren M."/>
            <person name="Johannesson H."/>
        </authorList>
    </citation>
    <scope>NUCLEOTIDE SEQUENCE</scope>
    <source>
        <strain evidence="3">CBS 333.67</strain>
    </source>
</reference>
<evidence type="ECO:0000256" key="1">
    <source>
        <dbReference type="SAM" id="MobiDB-lite"/>
    </source>
</evidence>
<dbReference type="AlphaFoldDB" id="A0AAJ0GX78"/>